<dbReference type="PANTHER" id="PTHR43664:SF1">
    <property type="entry name" value="BETA-METHYLMALYL-COA DEHYDRATASE"/>
    <property type="match status" value="1"/>
</dbReference>
<gene>
    <name evidence="2" type="ORF">E6K78_05770</name>
</gene>
<comment type="caution">
    <text evidence="2">The sequence shown here is derived from an EMBL/GenBank/DDBJ whole genome shotgun (WGS) entry which is preliminary data.</text>
</comment>
<dbReference type="Pfam" id="PF19315">
    <property type="entry name" value="MC_hydratase"/>
    <property type="match status" value="1"/>
</dbReference>
<dbReference type="CDD" id="cd03451">
    <property type="entry name" value="FkbR2"/>
    <property type="match status" value="1"/>
</dbReference>
<dbReference type="InterPro" id="IPR052342">
    <property type="entry name" value="MCH/BMMD"/>
</dbReference>
<evidence type="ECO:0000256" key="1">
    <source>
        <dbReference type="SAM" id="MobiDB-lite"/>
    </source>
</evidence>
<name>A0A538TTT7_UNCEI</name>
<proteinExistence type="predicted"/>
<feature type="region of interest" description="Disordered" evidence="1">
    <location>
        <begin position="72"/>
        <end position="103"/>
    </location>
</feature>
<dbReference type="AlphaFoldDB" id="A0A538TTT7"/>
<dbReference type="PANTHER" id="PTHR43664">
    <property type="entry name" value="MONOAMINE OXIDASE-RELATED"/>
    <property type="match status" value="1"/>
</dbReference>
<dbReference type="GO" id="GO:0016829">
    <property type="term" value="F:lyase activity"/>
    <property type="evidence" value="ECO:0007669"/>
    <property type="project" value="InterPro"/>
</dbReference>
<evidence type="ECO:0000313" key="2">
    <source>
        <dbReference type="EMBL" id="TMQ67014.1"/>
    </source>
</evidence>
<feature type="compositionally biased region" description="Basic and acidic residues" evidence="1">
    <location>
        <begin position="76"/>
        <end position="90"/>
    </location>
</feature>
<reference evidence="2 3" key="1">
    <citation type="journal article" date="2019" name="Nat. Microbiol.">
        <title>Mediterranean grassland soil C-N compound turnover is dependent on rainfall and depth, and is mediated by genomically divergent microorganisms.</title>
        <authorList>
            <person name="Diamond S."/>
            <person name="Andeer P.F."/>
            <person name="Li Z."/>
            <person name="Crits-Christoph A."/>
            <person name="Burstein D."/>
            <person name="Anantharaman K."/>
            <person name="Lane K.R."/>
            <person name="Thomas B.C."/>
            <person name="Pan C."/>
            <person name="Northen T.R."/>
            <person name="Banfield J.F."/>
        </authorList>
    </citation>
    <scope>NUCLEOTIDE SEQUENCE [LARGE SCALE GENOMIC DNA]</scope>
    <source>
        <strain evidence="2">WS_8</strain>
    </source>
</reference>
<dbReference type="InterPro" id="IPR048274">
    <property type="entry name" value="MC_hydratase"/>
</dbReference>
<evidence type="ECO:0000313" key="3">
    <source>
        <dbReference type="Proteomes" id="UP000316609"/>
    </source>
</evidence>
<dbReference type="InterPro" id="IPR029069">
    <property type="entry name" value="HotDog_dom_sf"/>
</dbReference>
<dbReference type="SUPFAM" id="SSF54637">
    <property type="entry name" value="Thioesterase/thiol ester dehydrase-isomerase"/>
    <property type="match status" value="1"/>
</dbReference>
<organism evidence="2 3">
    <name type="scientific">Eiseniibacteriota bacterium</name>
    <dbReference type="NCBI Taxonomy" id="2212470"/>
    <lineage>
        <taxon>Bacteria</taxon>
        <taxon>Candidatus Eiseniibacteriota</taxon>
    </lineage>
</organism>
<dbReference type="Proteomes" id="UP000316609">
    <property type="component" value="Unassembled WGS sequence"/>
</dbReference>
<protein>
    <submittedName>
        <fullName evidence="2">MaoC family dehydratase</fullName>
    </submittedName>
</protein>
<dbReference type="EMBL" id="VBOY01000050">
    <property type="protein sequence ID" value="TMQ67014.1"/>
    <property type="molecule type" value="Genomic_DNA"/>
</dbReference>
<dbReference type="Gene3D" id="3.10.129.10">
    <property type="entry name" value="Hotdog Thioesterase"/>
    <property type="match status" value="1"/>
</dbReference>
<accession>A0A538TTT7</accession>
<sequence>MARRPLGAEPRRRVLDRLRHLGHRVLRRPVRAPRLALQLDREGRVVPDPAPPLVVPAGVGAARHLVWHGGRGRVAHAHDADRGRRGDRAPMSRGAPLPERRDRGRTFEQFAVGQRFDHHWGRTLTEAESIAFATTTMNASPLYFNAQFAAAHGHDRIPVDPLLAWNIVFGMTVEDLSFQLAGAGNLGYPVIRFLRAVYPGDTLYAESEVLAIGPWKGADDGGLVHVRTLGRNQRGQLVLEYERKILVRKGRR</sequence>